<accession>A0A0D7AGK0</accession>
<keyword evidence="2" id="KW-1185">Reference proteome</keyword>
<dbReference type="Proteomes" id="UP000054144">
    <property type="component" value="Unassembled WGS sequence"/>
</dbReference>
<gene>
    <name evidence="1" type="ORF">FISHEDRAFT_57586</name>
</gene>
<protein>
    <submittedName>
        <fullName evidence="1">Uncharacterized protein</fullName>
    </submittedName>
</protein>
<proteinExistence type="predicted"/>
<sequence>MSSRCGRVQNKGPIECSGSYQMLRLNLKRQLRELKRSALKARQSARMSKSSVFGPDSTRDVFAPVYRQGIACPCKVERYAMANGATIITIIVRMGRYSLIVGEKTKGLHKSEEQPVFLPIKTEEGGAHFARKRTSDLTSLELQARSNQSSFISFRVVSTQQDNPYEDSDEMMDEDEFEGYGDIDEGQIQDPDETTEAALSYLARRLRIAAQHYVDSIDVPGPFQASRYSRELSPFGTRVMFETITLSGSKPPERIFSFIEMLKSPLCTFINECKALVWQDFRARVANVKCSSLLRRIVGRLPRLEKLEMIFSSFPAQFPAILQPLRVVDFAFTCAAEFAPPANFPLIANYIATASTLVSLTIGVDEWHVPVGQPQRVLAHPENITSLRLNGAGMGEFLKWLNAHLPERAVRPSELVLSDVNISNLEFGAEFVDRARDSIERLSIVMAMECDPVDGRVVDKIPWAQLSHLKPLHLSPFDKNLMREIMPVVSLLPPTLESLHFFACEREDMRRARWTALDEALSGENSRFPEFSDLTIHTMLKDAEVAYKLPLSWDRGIVTNEGIPDPMDFGGSMDFDDRRDSDDSIPFDFTGFED</sequence>
<evidence type="ECO:0000313" key="1">
    <source>
        <dbReference type="EMBL" id="KIY50249.1"/>
    </source>
</evidence>
<reference evidence="1 2" key="1">
    <citation type="journal article" date="2015" name="Fungal Genet. Biol.">
        <title>Evolution of novel wood decay mechanisms in Agaricales revealed by the genome sequences of Fistulina hepatica and Cylindrobasidium torrendii.</title>
        <authorList>
            <person name="Floudas D."/>
            <person name="Held B.W."/>
            <person name="Riley R."/>
            <person name="Nagy L.G."/>
            <person name="Koehler G."/>
            <person name="Ransdell A.S."/>
            <person name="Younus H."/>
            <person name="Chow J."/>
            <person name="Chiniquy J."/>
            <person name="Lipzen A."/>
            <person name="Tritt A."/>
            <person name="Sun H."/>
            <person name="Haridas S."/>
            <person name="LaButti K."/>
            <person name="Ohm R.A."/>
            <person name="Kues U."/>
            <person name="Blanchette R.A."/>
            <person name="Grigoriev I.V."/>
            <person name="Minto R.E."/>
            <person name="Hibbett D.S."/>
        </authorList>
    </citation>
    <scope>NUCLEOTIDE SEQUENCE [LARGE SCALE GENOMIC DNA]</scope>
    <source>
        <strain evidence="1 2">ATCC 64428</strain>
    </source>
</reference>
<dbReference type="EMBL" id="KN881676">
    <property type="protein sequence ID" value="KIY50249.1"/>
    <property type="molecule type" value="Genomic_DNA"/>
</dbReference>
<organism evidence="1 2">
    <name type="scientific">Fistulina hepatica ATCC 64428</name>
    <dbReference type="NCBI Taxonomy" id="1128425"/>
    <lineage>
        <taxon>Eukaryota</taxon>
        <taxon>Fungi</taxon>
        <taxon>Dikarya</taxon>
        <taxon>Basidiomycota</taxon>
        <taxon>Agaricomycotina</taxon>
        <taxon>Agaricomycetes</taxon>
        <taxon>Agaricomycetidae</taxon>
        <taxon>Agaricales</taxon>
        <taxon>Fistulinaceae</taxon>
        <taxon>Fistulina</taxon>
    </lineage>
</organism>
<dbReference type="AlphaFoldDB" id="A0A0D7AGK0"/>
<name>A0A0D7AGK0_9AGAR</name>
<evidence type="ECO:0000313" key="2">
    <source>
        <dbReference type="Proteomes" id="UP000054144"/>
    </source>
</evidence>